<feature type="compositionally biased region" description="Polar residues" evidence="1">
    <location>
        <begin position="163"/>
        <end position="185"/>
    </location>
</feature>
<accession>A0AAN5CH22</accession>
<feature type="non-terminal residue" evidence="2">
    <location>
        <position position="1"/>
    </location>
</feature>
<feature type="region of interest" description="Disordered" evidence="1">
    <location>
        <begin position="1"/>
        <end position="53"/>
    </location>
</feature>
<dbReference type="EMBL" id="BTRK01000003">
    <property type="protein sequence ID" value="GMR42531.1"/>
    <property type="molecule type" value="Genomic_DNA"/>
</dbReference>
<evidence type="ECO:0000256" key="1">
    <source>
        <dbReference type="SAM" id="MobiDB-lite"/>
    </source>
</evidence>
<feature type="compositionally biased region" description="Low complexity" evidence="1">
    <location>
        <begin position="214"/>
        <end position="248"/>
    </location>
</feature>
<sequence length="248" mass="24970">NTQRVAQRVMPGGHPNRVYMTQGGTGSGSASPSQGGSVMGGGEGGQSGQGGRSTYMMPPTHTMRVGIQPPRMASGMGGNGGGPPKRAHSILPPKQGMLVTRTGSGMGHMRGGPQMGRFPSGSGAPPARMMNVVVRDGGPQGALMRGGMTPSGSGVPMAGMPPSLQTRNVPPSRTMINPRSQSQIPAPTLHLPTLDASSSSSNSPSAPPQPPTNPSSDTVPPSQGGPLPSISLSSSSSSFPNPTSHHSM</sequence>
<comment type="caution">
    <text evidence="2">The sequence shown here is derived from an EMBL/GenBank/DDBJ whole genome shotgun (WGS) entry which is preliminary data.</text>
</comment>
<dbReference type="Proteomes" id="UP001328107">
    <property type="component" value="Unassembled WGS sequence"/>
</dbReference>
<feature type="compositionally biased region" description="Gly residues" evidence="1">
    <location>
        <begin position="37"/>
        <end position="51"/>
    </location>
</feature>
<evidence type="ECO:0000313" key="2">
    <source>
        <dbReference type="EMBL" id="GMR42531.1"/>
    </source>
</evidence>
<proteinExistence type="predicted"/>
<reference evidence="3" key="1">
    <citation type="submission" date="2022-10" db="EMBL/GenBank/DDBJ databases">
        <title>Genome assembly of Pristionchus species.</title>
        <authorList>
            <person name="Yoshida K."/>
            <person name="Sommer R.J."/>
        </authorList>
    </citation>
    <scope>NUCLEOTIDE SEQUENCE [LARGE SCALE GENOMIC DNA]</scope>
    <source>
        <strain evidence="3">RS5460</strain>
    </source>
</reference>
<organism evidence="2 3">
    <name type="scientific">Pristionchus mayeri</name>
    <dbReference type="NCBI Taxonomy" id="1317129"/>
    <lineage>
        <taxon>Eukaryota</taxon>
        <taxon>Metazoa</taxon>
        <taxon>Ecdysozoa</taxon>
        <taxon>Nematoda</taxon>
        <taxon>Chromadorea</taxon>
        <taxon>Rhabditida</taxon>
        <taxon>Rhabditina</taxon>
        <taxon>Diplogasteromorpha</taxon>
        <taxon>Diplogasteroidea</taxon>
        <taxon>Neodiplogasteridae</taxon>
        <taxon>Pristionchus</taxon>
    </lineage>
</organism>
<dbReference type="AlphaFoldDB" id="A0AAN5CH22"/>
<name>A0AAN5CH22_9BILA</name>
<feature type="region of interest" description="Disordered" evidence="1">
    <location>
        <begin position="142"/>
        <end position="248"/>
    </location>
</feature>
<gene>
    <name evidence="2" type="ORF">PMAYCL1PPCAC_12726</name>
</gene>
<evidence type="ECO:0000313" key="3">
    <source>
        <dbReference type="Proteomes" id="UP001328107"/>
    </source>
</evidence>
<feature type="compositionally biased region" description="Low complexity" evidence="1">
    <location>
        <begin position="191"/>
        <end position="204"/>
    </location>
</feature>
<keyword evidence="3" id="KW-1185">Reference proteome</keyword>
<protein>
    <submittedName>
        <fullName evidence="2">Uncharacterized protein</fullName>
    </submittedName>
</protein>